<comment type="caution">
    <text evidence="2">The sequence shown here is derived from an EMBL/GenBank/DDBJ whole genome shotgun (WGS) entry which is preliminary data.</text>
</comment>
<accession>A0A8J2XSR5</accession>
<evidence type="ECO:0000313" key="2">
    <source>
        <dbReference type="EMBL" id="GGA92889.1"/>
    </source>
</evidence>
<sequence length="237" mass="27849">MDRTYRTFEDHIELLTEKGYLDSNFKTPAQLGMWLNEFRQAIEFATSQASLNDQSSATFIMALRGTFNEGLDSITFNFQYRYFPDTENLTLLYLQTHMEKGDVSFIHAKHRKSYRIDDPSNLILPADAYTRLTTADELENNLPVWARLYGQFQRDRDPENDLKKNPQQDPFYDPKDPYEYNPEAELDRFRTSKFERKPRGEEFKSDNRPKLGLPTHLLGRLPVPPPPKPPIPKNIRR</sequence>
<evidence type="ECO:0000256" key="1">
    <source>
        <dbReference type="SAM" id="MobiDB-lite"/>
    </source>
</evidence>
<dbReference type="AlphaFoldDB" id="A0A8J2XSR5"/>
<dbReference type="RefSeq" id="WP_188930151.1">
    <property type="nucleotide sequence ID" value="NZ_BMJC01000001.1"/>
</dbReference>
<name>A0A8J2XSR5_9BACT</name>
<evidence type="ECO:0000313" key="3">
    <source>
        <dbReference type="Proteomes" id="UP000607559"/>
    </source>
</evidence>
<protein>
    <submittedName>
        <fullName evidence="2">Uncharacterized protein</fullName>
    </submittedName>
</protein>
<feature type="compositionally biased region" description="Basic and acidic residues" evidence="1">
    <location>
        <begin position="185"/>
        <end position="209"/>
    </location>
</feature>
<proteinExistence type="predicted"/>
<feature type="compositionally biased region" description="Basic and acidic residues" evidence="1">
    <location>
        <begin position="156"/>
        <end position="178"/>
    </location>
</feature>
<dbReference type="EMBL" id="BMJC01000001">
    <property type="protein sequence ID" value="GGA92889.1"/>
    <property type="molecule type" value="Genomic_DNA"/>
</dbReference>
<organism evidence="2 3">
    <name type="scientific">Puia dinghuensis</name>
    <dbReference type="NCBI Taxonomy" id="1792502"/>
    <lineage>
        <taxon>Bacteria</taxon>
        <taxon>Pseudomonadati</taxon>
        <taxon>Bacteroidota</taxon>
        <taxon>Chitinophagia</taxon>
        <taxon>Chitinophagales</taxon>
        <taxon>Chitinophagaceae</taxon>
        <taxon>Puia</taxon>
    </lineage>
</organism>
<gene>
    <name evidence="2" type="ORF">GCM10011511_15370</name>
</gene>
<dbReference type="Proteomes" id="UP000607559">
    <property type="component" value="Unassembled WGS sequence"/>
</dbReference>
<feature type="region of interest" description="Disordered" evidence="1">
    <location>
        <begin position="156"/>
        <end position="237"/>
    </location>
</feature>
<reference evidence="2" key="1">
    <citation type="journal article" date="2014" name="Int. J. Syst. Evol. Microbiol.">
        <title>Complete genome sequence of Corynebacterium casei LMG S-19264T (=DSM 44701T), isolated from a smear-ripened cheese.</title>
        <authorList>
            <consortium name="US DOE Joint Genome Institute (JGI-PGF)"/>
            <person name="Walter F."/>
            <person name="Albersmeier A."/>
            <person name="Kalinowski J."/>
            <person name="Ruckert C."/>
        </authorList>
    </citation>
    <scope>NUCLEOTIDE SEQUENCE</scope>
    <source>
        <strain evidence="2">CGMCC 1.15448</strain>
    </source>
</reference>
<reference evidence="2" key="2">
    <citation type="submission" date="2020-09" db="EMBL/GenBank/DDBJ databases">
        <authorList>
            <person name="Sun Q."/>
            <person name="Zhou Y."/>
        </authorList>
    </citation>
    <scope>NUCLEOTIDE SEQUENCE</scope>
    <source>
        <strain evidence="2">CGMCC 1.15448</strain>
    </source>
</reference>
<keyword evidence="3" id="KW-1185">Reference proteome</keyword>
<feature type="compositionally biased region" description="Pro residues" evidence="1">
    <location>
        <begin position="222"/>
        <end position="237"/>
    </location>
</feature>